<keyword evidence="1" id="KW-0285">Flavoprotein</keyword>
<dbReference type="InterPro" id="IPR001433">
    <property type="entry name" value="OxRdtase_FAD/NAD-bd"/>
</dbReference>
<keyword evidence="3" id="KW-0813">Transport</keyword>
<evidence type="ECO:0000256" key="3">
    <source>
        <dbReference type="ARBA" id="ARBA00022982"/>
    </source>
</evidence>
<dbReference type="InterPro" id="IPR008254">
    <property type="entry name" value="Flavodoxin/NO_synth"/>
</dbReference>
<proteinExistence type="predicted"/>
<feature type="transmembrane region" description="Helical" evidence="5">
    <location>
        <begin position="353"/>
        <end position="381"/>
    </location>
</feature>
<dbReference type="PROSITE" id="PS51384">
    <property type="entry name" value="FAD_FR"/>
    <property type="match status" value="1"/>
</dbReference>
<dbReference type="PANTHER" id="PTHR34219:SF3">
    <property type="entry name" value="BLL7967 PROTEIN"/>
    <property type="match status" value="1"/>
</dbReference>
<dbReference type="SUPFAM" id="SSF63380">
    <property type="entry name" value="Riboflavin synthase domain-like"/>
    <property type="match status" value="1"/>
</dbReference>
<feature type="region of interest" description="Disordered" evidence="4">
    <location>
        <begin position="234"/>
        <end position="263"/>
    </location>
</feature>
<dbReference type="SUPFAM" id="SSF52343">
    <property type="entry name" value="Ferredoxin reductase-like, C-terminal NADP-linked domain"/>
    <property type="match status" value="1"/>
</dbReference>
<dbReference type="Pfam" id="PF00258">
    <property type="entry name" value="Flavodoxin_1"/>
    <property type="match status" value="1"/>
</dbReference>
<keyword evidence="9" id="KW-1185">Reference proteome</keyword>
<comment type="caution">
    <text evidence="8">The sequence shown here is derived from an EMBL/GenBank/DDBJ whole genome shotgun (WGS) entry which is preliminary data.</text>
</comment>
<evidence type="ECO:0000256" key="2">
    <source>
        <dbReference type="ARBA" id="ARBA00022643"/>
    </source>
</evidence>
<evidence type="ECO:0000256" key="1">
    <source>
        <dbReference type="ARBA" id="ARBA00022630"/>
    </source>
</evidence>
<keyword evidence="5" id="KW-1133">Transmembrane helix</keyword>
<dbReference type="PROSITE" id="PS50902">
    <property type="entry name" value="FLAVODOXIN_LIKE"/>
    <property type="match status" value="1"/>
</dbReference>
<dbReference type="InterPro" id="IPR029039">
    <property type="entry name" value="Flavoprotein-like_sf"/>
</dbReference>
<dbReference type="Gene3D" id="3.40.50.80">
    <property type="entry name" value="Nucleotide-binding domain of ferredoxin-NADP reductase (FNR) module"/>
    <property type="match status" value="1"/>
</dbReference>
<feature type="transmembrane region" description="Helical" evidence="5">
    <location>
        <begin position="192"/>
        <end position="221"/>
    </location>
</feature>
<evidence type="ECO:0000259" key="7">
    <source>
        <dbReference type="PROSITE" id="PS51384"/>
    </source>
</evidence>
<dbReference type="PRINTS" id="PR00371">
    <property type="entry name" value="FPNCR"/>
</dbReference>
<keyword evidence="5" id="KW-0472">Membrane</keyword>
<dbReference type="PRINTS" id="PR00369">
    <property type="entry name" value="FLAVODOXIN"/>
</dbReference>
<dbReference type="InterPro" id="IPR017938">
    <property type="entry name" value="Riboflavin_synthase-like_b-brl"/>
</dbReference>
<dbReference type="Pfam" id="PF00175">
    <property type="entry name" value="NAD_binding_1"/>
    <property type="match status" value="1"/>
</dbReference>
<keyword evidence="5" id="KW-0812">Transmembrane</keyword>
<dbReference type="InterPro" id="IPR017927">
    <property type="entry name" value="FAD-bd_FR_type"/>
</dbReference>
<dbReference type="Proteomes" id="UP001597090">
    <property type="component" value="Unassembled WGS sequence"/>
</dbReference>
<dbReference type="RefSeq" id="WP_386812378.1">
    <property type="nucleotide sequence ID" value="NZ_JBHTIH010000003.1"/>
</dbReference>
<gene>
    <name evidence="8" type="ORF">ACFQZQ_08815</name>
</gene>
<evidence type="ECO:0000313" key="8">
    <source>
        <dbReference type="EMBL" id="MFD0739380.1"/>
    </source>
</evidence>
<dbReference type="Pfam" id="PF03929">
    <property type="entry name" value="PepSY_TM"/>
    <property type="match status" value="1"/>
</dbReference>
<accession>A0ABW2YLW7</accession>
<dbReference type="SUPFAM" id="SSF52218">
    <property type="entry name" value="Flavoproteins"/>
    <property type="match status" value="1"/>
</dbReference>
<keyword evidence="2" id="KW-0288">FMN</keyword>
<evidence type="ECO:0000259" key="6">
    <source>
        <dbReference type="PROSITE" id="PS50902"/>
    </source>
</evidence>
<feature type="domain" description="FAD-binding FR-type" evidence="7">
    <location>
        <begin position="560"/>
        <end position="728"/>
    </location>
</feature>
<dbReference type="Gene3D" id="3.40.50.360">
    <property type="match status" value="1"/>
</dbReference>
<protein>
    <submittedName>
        <fullName evidence="8">PepSY domain-containing protein</fullName>
    </submittedName>
</protein>
<organism evidence="8 9">
    <name type="scientific">Lysobacter koreensis</name>
    <dbReference type="NCBI Taxonomy" id="266122"/>
    <lineage>
        <taxon>Bacteria</taxon>
        <taxon>Pseudomonadati</taxon>
        <taxon>Pseudomonadota</taxon>
        <taxon>Gammaproteobacteria</taxon>
        <taxon>Lysobacterales</taxon>
        <taxon>Lysobacteraceae</taxon>
        <taxon>Lysobacter</taxon>
    </lineage>
</organism>
<dbReference type="InterPro" id="IPR005625">
    <property type="entry name" value="PepSY-ass_TM"/>
</dbReference>
<evidence type="ECO:0000256" key="4">
    <source>
        <dbReference type="SAM" id="MobiDB-lite"/>
    </source>
</evidence>
<keyword evidence="3" id="KW-0249">Electron transport</keyword>
<dbReference type="InterPro" id="IPR001709">
    <property type="entry name" value="Flavoprot_Pyr_Nucl_cyt_Rdtase"/>
</dbReference>
<dbReference type="EMBL" id="JBHTIH010000003">
    <property type="protein sequence ID" value="MFD0739380.1"/>
    <property type="molecule type" value="Genomic_DNA"/>
</dbReference>
<dbReference type="CDD" id="cd06200">
    <property type="entry name" value="SiR_like1"/>
    <property type="match status" value="1"/>
</dbReference>
<feature type="compositionally biased region" description="Basic and acidic residues" evidence="4">
    <location>
        <begin position="240"/>
        <end position="263"/>
    </location>
</feature>
<reference evidence="9" key="1">
    <citation type="journal article" date="2019" name="Int. J. Syst. Evol. Microbiol.">
        <title>The Global Catalogue of Microorganisms (GCM) 10K type strain sequencing project: providing services to taxonomists for standard genome sequencing and annotation.</title>
        <authorList>
            <consortium name="The Broad Institute Genomics Platform"/>
            <consortium name="The Broad Institute Genome Sequencing Center for Infectious Disease"/>
            <person name="Wu L."/>
            <person name="Ma J."/>
        </authorList>
    </citation>
    <scope>NUCLEOTIDE SEQUENCE [LARGE SCALE GENOMIC DNA]</scope>
    <source>
        <strain evidence="9">CCUG 55491</strain>
    </source>
</reference>
<evidence type="ECO:0000313" key="9">
    <source>
        <dbReference type="Proteomes" id="UP001597090"/>
    </source>
</evidence>
<feature type="transmembrane region" description="Helical" evidence="5">
    <location>
        <begin position="151"/>
        <end position="171"/>
    </location>
</feature>
<dbReference type="PANTHER" id="PTHR34219">
    <property type="entry name" value="IRON-REGULATED INNER MEMBRANE PROTEIN-RELATED"/>
    <property type="match status" value="1"/>
</dbReference>
<feature type="domain" description="Flavodoxin-like" evidence="6">
    <location>
        <begin position="409"/>
        <end position="546"/>
    </location>
</feature>
<feature type="transmembrane region" description="Helical" evidence="5">
    <location>
        <begin position="12"/>
        <end position="37"/>
    </location>
</feature>
<dbReference type="InterPro" id="IPR039261">
    <property type="entry name" value="FNR_nucleotide-bd"/>
</dbReference>
<sequence>MTLPTFRNAMFQLHWFFGITAGVVLALVGATGAMLSFEHELLKALNPGVITVAAQSQALAPDALVARIRAQQPEAKLQSLALSADPNEAAKAGFAPKADAPKGPGGRARGESRYVDPYTGTLLAKPRGEGFFRTTMQLHRWLVMDDVGKQIVGASTVILVFFCLSGLYLRWPRRWGSVRVWLALDWRQKGRNFLWHLHSIVGTWVLVLYLVMALTGLWWSYDWYRDGLNRWAGVPSQQSQKKEPPAGERGKGRDGADREERKADDAAVLDVGAAWVAFEDAAPAWSTATLQWPRDGGGAQFAYLDVDAPHERARNTIELDAATLAVTKHERYDAKPTRQKIVGSMFALHRGSFFGTAGVLAFMLASLLMPLFAITGWMLYLDRRRKQHAARALATAQAALPAASGGEPLLLAYASQTGSAQRLAWQTAAALREGGFDVRVERLGRLRPEQLANAGRALFVVSTFGEGQPPDDARGFARRMRAQSLSLATLQYGVLALGDREYDSYCEFGRELDHWLHHAGAQPLFDRIDVDAGDAGALRHWQHHIGQLAGRTDLPDWSAPSYGAWHLIQREWLNIGSPGGRAYHLALTPHDPADLAWQAGDIAEIGPRHDDASVDAWLAAAGFDGDSDVVQADTPLPLRTVLARSRLPDPSTARGLPPQQLAATLAPLPHREYSIASLPADGSLQLLVRRMRHPDGRLGSGSGWLTEHAALGNDIALRIRPNPSFHPPADARPLILVGNGTGLAGLRAVLKARIAAGHTRNWMLFGERSGLHDFHYRDEIERWQREGQVQHLDLAFSRDHAPRRYVQHLLQEQRARLDEWLAAGAAVYVCGSLEGMAPGVDAVLREVVGVDALEAMAEDGRYRRDVY</sequence>
<dbReference type="InterPro" id="IPR001094">
    <property type="entry name" value="Flavdoxin-like"/>
</dbReference>
<name>A0ABW2YLW7_9GAMM</name>
<evidence type="ECO:0000256" key="5">
    <source>
        <dbReference type="SAM" id="Phobius"/>
    </source>
</evidence>